<feature type="non-terminal residue" evidence="2">
    <location>
        <position position="1"/>
    </location>
</feature>
<dbReference type="Gene3D" id="3.40.50.450">
    <property type="match status" value="1"/>
</dbReference>
<comment type="caution">
    <text evidence="2">The sequence shown here is derived from an EMBL/GenBank/DDBJ whole genome shotgun (WGS) entry which is preliminary data.</text>
</comment>
<name>A0A7C5QI93_AQUAO</name>
<dbReference type="AlphaFoldDB" id="A0A7C5QI93"/>
<dbReference type="SUPFAM" id="SSF102405">
    <property type="entry name" value="MCP/YpsA-like"/>
    <property type="match status" value="1"/>
</dbReference>
<dbReference type="Proteomes" id="UP000885792">
    <property type="component" value="Unassembled WGS sequence"/>
</dbReference>
<feature type="region of interest" description="Disordered" evidence="1">
    <location>
        <begin position="133"/>
        <end position="159"/>
    </location>
</feature>
<accession>A0A7C5QI93</accession>
<sequence length="159" mass="17154">VAYRVGRELARRKIAVVCGGRTGVMEAVCKGAREEGGLTVGIMPSYDGHEANPYVSLKINTGMSWNRNPIVVATGDMVVAIGGNYGTLSEIAYALILGKYVVGWKTHEVEGIEKAETPDEIIRKVESFYERGRVPLGGDASEDDAQRDRGKIQKGSAEP</sequence>
<proteinExistence type="predicted"/>
<dbReference type="PANTHER" id="PTHR43393:SF3">
    <property type="entry name" value="LYSINE DECARBOXYLASE-LIKE PROTEIN"/>
    <property type="match status" value="1"/>
</dbReference>
<dbReference type="InterPro" id="IPR052341">
    <property type="entry name" value="LOG_family_nucleotidases"/>
</dbReference>
<dbReference type="InterPro" id="IPR005268">
    <property type="entry name" value="CHP00725"/>
</dbReference>
<evidence type="ECO:0000313" key="2">
    <source>
        <dbReference type="EMBL" id="HHJ64182.1"/>
    </source>
</evidence>
<dbReference type="InterPro" id="IPR041164">
    <property type="entry name" value="LDcluster4"/>
</dbReference>
<dbReference type="Pfam" id="PF18306">
    <property type="entry name" value="LDcluster4"/>
    <property type="match status" value="1"/>
</dbReference>
<dbReference type="NCBIfam" id="TIGR00725">
    <property type="entry name" value="TIGR00725 family protein"/>
    <property type="match status" value="1"/>
</dbReference>
<dbReference type="EMBL" id="DRNB01000169">
    <property type="protein sequence ID" value="HHJ64182.1"/>
    <property type="molecule type" value="Genomic_DNA"/>
</dbReference>
<gene>
    <name evidence="2" type="ORF">ENJ61_04665</name>
</gene>
<organism evidence="2">
    <name type="scientific">Aquifex aeolicus</name>
    <dbReference type="NCBI Taxonomy" id="63363"/>
    <lineage>
        <taxon>Bacteria</taxon>
        <taxon>Pseudomonadati</taxon>
        <taxon>Aquificota</taxon>
        <taxon>Aquificia</taxon>
        <taxon>Aquificales</taxon>
        <taxon>Aquificaceae</taxon>
        <taxon>Aquifex</taxon>
    </lineage>
</organism>
<reference evidence="2" key="1">
    <citation type="journal article" date="2020" name="mSystems">
        <title>Genome- and Community-Level Interaction Insights into Carbon Utilization and Element Cycling Functions of Hydrothermarchaeota in Hydrothermal Sediment.</title>
        <authorList>
            <person name="Zhou Z."/>
            <person name="Liu Y."/>
            <person name="Xu W."/>
            <person name="Pan J."/>
            <person name="Luo Z.H."/>
            <person name="Li M."/>
        </authorList>
    </citation>
    <scope>NUCLEOTIDE SEQUENCE [LARGE SCALE GENOMIC DNA]</scope>
    <source>
        <strain evidence="2">HyVt-501</strain>
    </source>
</reference>
<dbReference type="PANTHER" id="PTHR43393">
    <property type="entry name" value="CYTOKININ RIBOSIDE 5'-MONOPHOSPHATE PHOSPHORIBOHYDROLASE"/>
    <property type="match status" value="1"/>
</dbReference>
<protein>
    <submittedName>
        <fullName evidence="2">TIGR00725 family protein</fullName>
    </submittedName>
</protein>
<dbReference type="GO" id="GO:0005829">
    <property type="term" value="C:cytosol"/>
    <property type="evidence" value="ECO:0007669"/>
    <property type="project" value="TreeGrafter"/>
</dbReference>
<evidence type="ECO:0000256" key="1">
    <source>
        <dbReference type="SAM" id="MobiDB-lite"/>
    </source>
</evidence>